<proteinExistence type="predicted"/>
<gene>
    <name evidence="3" type="ORF">DASB73_027330</name>
</gene>
<keyword evidence="1" id="KW-0175">Coiled coil</keyword>
<accession>A0AAV5RJZ7</accession>
<sequence>MGLNYLIELRKKNLTAQRLSKDIDFLERNRQHLEDLKTEFHVLKNTLLLLQEDWNNNYLAALVKRHQLIQQVQLARNSPLEFTNSICSEIRSLSNKELQKHLEDLNSGRQNVKDLSIKRFEHNNFANAESRPCDTSKPVRPTLGKRLLSKEELSRKDTSELKSVGSLSKVNESESNQFGTLKPQNNSNCLKRESDWSQLSEISYVTCSTNDNPSTTRSKRSHLHSNSTCDTDDSSFTNAVFKRSSKNSSLKSTHQRNHKSWTVGAATEKLESLEIKYAELQKENGFISTNTSVLTSQLKIMQDTIDSLQSAMALPPEYMYESIATELMPYKLIEIQKEIDRRHESMKDLQITSVPLIAIPSSPLRLDFN</sequence>
<dbReference type="Proteomes" id="UP001362899">
    <property type="component" value="Unassembled WGS sequence"/>
</dbReference>
<dbReference type="EMBL" id="BTGC01000008">
    <property type="protein sequence ID" value="GMM51770.1"/>
    <property type="molecule type" value="Genomic_DNA"/>
</dbReference>
<feature type="region of interest" description="Disordered" evidence="2">
    <location>
        <begin position="207"/>
        <end position="233"/>
    </location>
</feature>
<keyword evidence="4" id="KW-1185">Reference proteome</keyword>
<feature type="compositionally biased region" description="Polar residues" evidence="2">
    <location>
        <begin position="165"/>
        <end position="189"/>
    </location>
</feature>
<organism evidence="3 4">
    <name type="scientific">Starmerella bacillaris</name>
    <name type="common">Yeast</name>
    <name type="synonym">Candida zemplinina</name>
    <dbReference type="NCBI Taxonomy" id="1247836"/>
    <lineage>
        <taxon>Eukaryota</taxon>
        <taxon>Fungi</taxon>
        <taxon>Dikarya</taxon>
        <taxon>Ascomycota</taxon>
        <taxon>Saccharomycotina</taxon>
        <taxon>Dipodascomycetes</taxon>
        <taxon>Dipodascales</taxon>
        <taxon>Trichomonascaceae</taxon>
        <taxon>Starmerella</taxon>
    </lineage>
</organism>
<protein>
    <submittedName>
        <fullName evidence="3">Uncharacterized protein</fullName>
    </submittedName>
</protein>
<feature type="region of interest" description="Disordered" evidence="2">
    <location>
        <begin position="154"/>
        <end position="189"/>
    </location>
</feature>
<feature type="coiled-coil region" evidence="1">
    <location>
        <begin position="263"/>
        <end position="290"/>
    </location>
</feature>
<feature type="compositionally biased region" description="Polar residues" evidence="2">
    <location>
        <begin position="224"/>
        <end position="233"/>
    </location>
</feature>
<dbReference type="AlphaFoldDB" id="A0AAV5RJZ7"/>
<name>A0AAV5RJZ7_STABA</name>
<feature type="coiled-coil region" evidence="1">
    <location>
        <begin position="9"/>
        <end position="53"/>
    </location>
</feature>
<evidence type="ECO:0000256" key="1">
    <source>
        <dbReference type="SAM" id="Coils"/>
    </source>
</evidence>
<feature type="compositionally biased region" description="Polar residues" evidence="2">
    <location>
        <begin position="207"/>
        <end position="216"/>
    </location>
</feature>
<evidence type="ECO:0000256" key="2">
    <source>
        <dbReference type="SAM" id="MobiDB-lite"/>
    </source>
</evidence>
<evidence type="ECO:0000313" key="4">
    <source>
        <dbReference type="Proteomes" id="UP001362899"/>
    </source>
</evidence>
<reference evidence="3 4" key="1">
    <citation type="journal article" date="2023" name="Elife">
        <title>Identification of key yeast species and microbe-microbe interactions impacting larval growth of Drosophila in the wild.</title>
        <authorList>
            <person name="Mure A."/>
            <person name="Sugiura Y."/>
            <person name="Maeda R."/>
            <person name="Honda K."/>
            <person name="Sakurai N."/>
            <person name="Takahashi Y."/>
            <person name="Watada M."/>
            <person name="Katoh T."/>
            <person name="Gotoh A."/>
            <person name="Gotoh Y."/>
            <person name="Taniguchi I."/>
            <person name="Nakamura K."/>
            <person name="Hayashi T."/>
            <person name="Katayama T."/>
            <person name="Uemura T."/>
            <person name="Hattori Y."/>
        </authorList>
    </citation>
    <scope>NUCLEOTIDE SEQUENCE [LARGE SCALE GENOMIC DNA]</scope>
    <source>
        <strain evidence="3 4">SB-73</strain>
    </source>
</reference>
<evidence type="ECO:0000313" key="3">
    <source>
        <dbReference type="EMBL" id="GMM51770.1"/>
    </source>
</evidence>
<comment type="caution">
    <text evidence="3">The sequence shown here is derived from an EMBL/GenBank/DDBJ whole genome shotgun (WGS) entry which is preliminary data.</text>
</comment>